<proteinExistence type="predicted"/>
<accession>A0A6G0W081</accession>
<protein>
    <submittedName>
        <fullName evidence="2">Gustatory receptor</fullName>
    </submittedName>
</protein>
<name>A0A6G0W081_APHCR</name>
<evidence type="ECO:0000256" key="1">
    <source>
        <dbReference type="SAM" id="Phobius"/>
    </source>
</evidence>
<feature type="transmembrane region" description="Helical" evidence="1">
    <location>
        <begin position="231"/>
        <end position="247"/>
    </location>
</feature>
<keyword evidence="3" id="KW-1185">Reference proteome</keyword>
<dbReference type="AlphaFoldDB" id="A0A6G0W081"/>
<reference evidence="2 3" key="1">
    <citation type="submission" date="2019-08" db="EMBL/GenBank/DDBJ databases">
        <title>Whole genome of Aphis craccivora.</title>
        <authorList>
            <person name="Voronova N.V."/>
            <person name="Shulinski R.S."/>
            <person name="Bandarenka Y.V."/>
            <person name="Zhorov D.G."/>
            <person name="Warner D."/>
        </authorList>
    </citation>
    <scope>NUCLEOTIDE SEQUENCE [LARGE SCALE GENOMIC DNA]</scope>
    <source>
        <strain evidence="2">180601</strain>
        <tissue evidence="2">Whole Body</tissue>
    </source>
</reference>
<keyword evidence="1" id="KW-0472">Membrane</keyword>
<dbReference type="Proteomes" id="UP000478052">
    <property type="component" value="Unassembled WGS sequence"/>
</dbReference>
<evidence type="ECO:0000313" key="2">
    <source>
        <dbReference type="EMBL" id="KAF0715541.1"/>
    </source>
</evidence>
<feature type="non-terminal residue" evidence="2">
    <location>
        <position position="248"/>
    </location>
</feature>
<keyword evidence="1" id="KW-0812">Transmembrane</keyword>
<dbReference type="EMBL" id="VUJU01010162">
    <property type="protein sequence ID" value="KAF0715541.1"/>
    <property type="molecule type" value="Genomic_DNA"/>
</dbReference>
<evidence type="ECO:0000313" key="3">
    <source>
        <dbReference type="Proteomes" id="UP000478052"/>
    </source>
</evidence>
<keyword evidence="2" id="KW-0675">Receptor</keyword>
<gene>
    <name evidence="2" type="ORF">FWK35_00025426</name>
</gene>
<comment type="caution">
    <text evidence="2">The sequence shown here is derived from an EMBL/GenBank/DDBJ whole genome shotgun (WGS) entry which is preliminary data.</text>
</comment>
<keyword evidence="1" id="KW-1133">Transmembrane helix</keyword>
<organism evidence="2 3">
    <name type="scientific">Aphis craccivora</name>
    <name type="common">Cowpea aphid</name>
    <dbReference type="NCBI Taxonomy" id="307492"/>
    <lineage>
        <taxon>Eukaryota</taxon>
        <taxon>Metazoa</taxon>
        <taxon>Ecdysozoa</taxon>
        <taxon>Arthropoda</taxon>
        <taxon>Hexapoda</taxon>
        <taxon>Insecta</taxon>
        <taxon>Pterygota</taxon>
        <taxon>Neoptera</taxon>
        <taxon>Paraneoptera</taxon>
        <taxon>Hemiptera</taxon>
        <taxon>Sternorrhyncha</taxon>
        <taxon>Aphidomorpha</taxon>
        <taxon>Aphidoidea</taxon>
        <taxon>Aphididae</taxon>
        <taxon>Aphidini</taxon>
        <taxon>Aphis</taxon>
        <taxon>Aphis</taxon>
    </lineage>
</organism>
<sequence>MTAVYVKILRRILHLCKFIGIINTSNVLQSDSLLIKSTHSVYKYLEISRMIIKIIPFIYNYTCPLSTFVLSHNVDKWHYRVRPKINITTNVFINSTDITENNLLEHIFLYLWPPKTIDFTTIAVYNIIRLELIVDVSVLLCSYFFLQQLEYRFQVLNNTWAHLLPRFHSNSGDCTHFITGMTRDKIRLLQAKLSDLLRIFSDGYRKVLLGYFMYWYCNMVLAQFLPFIFNVQNIILILPIVIAASRIH</sequence>